<comment type="caution">
    <text evidence="1">The sequence shown here is derived from an EMBL/GenBank/DDBJ whole genome shotgun (WGS) entry which is preliminary data.</text>
</comment>
<dbReference type="SUPFAM" id="SSF140453">
    <property type="entry name" value="EsxAB dimer-like"/>
    <property type="match status" value="1"/>
</dbReference>
<dbReference type="RefSeq" id="WP_396948062.1">
    <property type="nucleotide sequence ID" value="NZ_JBIRXV010000005.1"/>
</dbReference>
<name>A0ABW7WM58_9NOCA</name>
<dbReference type="Proteomes" id="UP001611450">
    <property type="component" value="Unassembled WGS sequence"/>
</dbReference>
<protein>
    <submittedName>
        <fullName evidence="1">Type VII secretion target</fullName>
    </submittedName>
</protein>
<gene>
    <name evidence="1" type="ORF">ACH47G_23725</name>
</gene>
<dbReference type="EMBL" id="JBIRXV010000005">
    <property type="protein sequence ID" value="MFI2323501.1"/>
    <property type="molecule type" value="Genomic_DNA"/>
</dbReference>
<dbReference type="Gene3D" id="1.10.287.1060">
    <property type="entry name" value="ESAT-6-like"/>
    <property type="match status" value="1"/>
</dbReference>
<dbReference type="Pfam" id="PF10824">
    <property type="entry name" value="T7SS_ESX_EspC"/>
    <property type="match status" value="1"/>
</dbReference>
<dbReference type="InterPro" id="IPR022536">
    <property type="entry name" value="EspC"/>
</dbReference>
<dbReference type="InterPro" id="IPR036689">
    <property type="entry name" value="ESAT-6-like_sf"/>
</dbReference>
<evidence type="ECO:0000313" key="1">
    <source>
        <dbReference type="EMBL" id="MFI2323501.1"/>
    </source>
</evidence>
<accession>A0ABW7WM58</accession>
<reference evidence="1 2" key="1">
    <citation type="submission" date="2024-10" db="EMBL/GenBank/DDBJ databases">
        <title>The Natural Products Discovery Center: Release of the First 8490 Sequenced Strains for Exploring Actinobacteria Biosynthetic Diversity.</title>
        <authorList>
            <person name="Kalkreuter E."/>
            <person name="Kautsar S.A."/>
            <person name="Yang D."/>
            <person name="Bader C.D."/>
            <person name="Teijaro C.N."/>
            <person name="Fluegel L."/>
            <person name="Davis C.M."/>
            <person name="Simpson J.R."/>
            <person name="Lauterbach L."/>
            <person name="Steele A.D."/>
            <person name="Gui C."/>
            <person name="Meng S."/>
            <person name="Li G."/>
            <person name="Viehrig K."/>
            <person name="Ye F."/>
            <person name="Su P."/>
            <person name="Kiefer A.F."/>
            <person name="Nichols A."/>
            <person name="Cepeda A.J."/>
            <person name="Yan W."/>
            <person name="Fan B."/>
            <person name="Jiang Y."/>
            <person name="Adhikari A."/>
            <person name="Zheng C.-J."/>
            <person name="Schuster L."/>
            <person name="Cowan T.M."/>
            <person name="Smanski M.J."/>
            <person name="Chevrette M.G."/>
            <person name="De Carvalho L.P.S."/>
            <person name="Shen B."/>
        </authorList>
    </citation>
    <scope>NUCLEOTIDE SEQUENCE [LARGE SCALE GENOMIC DNA]</scope>
    <source>
        <strain evidence="1 2">NPDC019626</strain>
    </source>
</reference>
<sequence>MSDGGTPASGQDISVVPEQVRDVGRHVYELADALRAALDSAARDVDAVVNSSWTGGLATEFASGWTDVRDGGGQIITALIGMAEKLGVTAETYRVRDENNASALSTSSLTLP</sequence>
<evidence type="ECO:0000313" key="2">
    <source>
        <dbReference type="Proteomes" id="UP001611450"/>
    </source>
</evidence>
<organism evidence="1 2">
    <name type="scientific">Nocardia beijingensis</name>
    <dbReference type="NCBI Taxonomy" id="95162"/>
    <lineage>
        <taxon>Bacteria</taxon>
        <taxon>Bacillati</taxon>
        <taxon>Actinomycetota</taxon>
        <taxon>Actinomycetes</taxon>
        <taxon>Mycobacteriales</taxon>
        <taxon>Nocardiaceae</taxon>
        <taxon>Nocardia</taxon>
    </lineage>
</organism>
<keyword evidence="2" id="KW-1185">Reference proteome</keyword>
<proteinExistence type="predicted"/>